<dbReference type="Pfam" id="PF01828">
    <property type="entry name" value="Peptidase_A4"/>
    <property type="match status" value="2"/>
</dbReference>
<protein>
    <submittedName>
        <fullName evidence="2">Uncharacterized protein</fullName>
    </submittedName>
</protein>
<keyword evidence="1" id="KW-0732">Signal</keyword>
<name>A0A3D8RNB6_9HELO</name>
<evidence type="ECO:0000313" key="3">
    <source>
        <dbReference type="Proteomes" id="UP000256645"/>
    </source>
</evidence>
<feature type="signal peptide" evidence="1">
    <location>
        <begin position="1"/>
        <end position="22"/>
    </location>
</feature>
<gene>
    <name evidence="2" type="ORF">BP6252_06691</name>
</gene>
<evidence type="ECO:0000256" key="1">
    <source>
        <dbReference type="SAM" id="SignalP"/>
    </source>
</evidence>
<proteinExistence type="predicted"/>
<accession>A0A3D8RNB6</accession>
<dbReference type="EMBL" id="PDLM01000006">
    <property type="protein sequence ID" value="RDW75549.1"/>
    <property type="molecule type" value="Genomic_DNA"/>
</dbReference>
<dbReference type="PANTHER" id="PTHR37536">
    <property type="entry name" value="PUTATIVE (AFU_ORTHOLOGUE AFUA_3G02970)-RELATED"/>
    <property type="match status" value="1"/>
</dbReference>
<feature type="chain" id="PRO_5017546179" evidence="1">
    <location>
        <begin position="23"/>
        <end position="187"/>
    </location>
</feature>
<dbReference type="InterPro" id="IPR013320">
    <property type="entry name" value="ConA-like_dom_sf"/>
</dbReference>
<dbReference type="AlphaFoldDB" id="A0A3D8RNB6"/>
<sequence length="187" mass="20456">MHLLFFITSFVSLVLIANLAWSLLRTGDQGSEEALTTIAKSNSSSTSSWSSTSHSFSKKWAGVVYSSPPSDEGHFLAVRGELTLPATVSADNTTTIRNELYTVTVWVGLDGQSYQDALLRAGWVPEYPRNFTTMRLAAGDQIALEVNMFNETYGKVGIINWTTRTREFRNVAAPNDGAALRGRNADG</sequence>
<keyword evidence="3" id="KW-1185">Reference proteome</keyword>
<dbReference type="InterPro" id="IPR000250">
    <property type="entry name" value="Peptidase_G1"/>
</dbReference>
<dbReference type="PANTHER" id="PTHR37536:SF1">
    <property type="entry name" value="ASPERGILLOPEPSIN, PUTAITVE (AFU_ORTHOLOGUE AFUA_7G01200)"/>
    <property type="match status" value="1"/>
</dbReference>
<organism evidence="2 3">
    <name type="scientific">Coleophoma cylindrospora</name>
    <dbReference type="NCBI Taxonomy" id="1849047"/>
    <lineage>
        <taxon>Eukaryota</taxon>
        <taxon>Fungi</taxon>
        <taxon>Dikarya</taxon>
        <taxon>Ascomycota</taxon>
        <taxon>Pezizomycotina</taxon>
        <taxon>Leotiomycetes</taxon>
        <taxon>Helotiales</taxon>
        <taxon>Dermateaceae</taxon>
        <taxon>Coleophoma</taxon>
    </lineage>
</organism>
<dbReference type="Gene3D" id="2.60.120.700">
    <property type="entry name" value="Peptidase G1"/>
    <property type="match status" value="1"/>
</dbReference>
<dbReference type="InterPro" id="IPR038656">
    <property type="entry name" value="Peptidase_G1_sf"/>
</dbReference>
<comment type="caution">
    <text evidence="2">The sequence shown here is derived from an EMBL/GenBank/DDBJ whole genome shotgun (WGS) entry which is preliminary data.</text>
</comment>
<dbReference type="SUPFAM" id="SSF49899">
    <property type="entry name" value="Concanavalin A-like lectins/glucanases"/>
    <property type="match status" value="1"/>
</dbReference>
<evidence type="ECO:0000313" key="2">
    <source>
        <dbReference type="EMBL" id="RDW75549.1"/>
    </source>
</evidence>
<dbReference type="OrthoDB" id="2862635at2759"/>
<dbReference type="Proteomes" id="UP000256645">
    <property type="component" value="Unassembled WGS sequence"/>
</dbReference>
<dbReference type="GO" id="GO:0070007">
    <property type="term" value="F:glutamic-type endopeptidase activity"/>
    <property type="evidence" value="ECO:0007669"/>
    <property type="project" value="InterPro"/>
</dbReference>
<reference evidence="2 3" key="1">
    <citation type="journal article" date="2018" name="IMA Fungus">
        <title>IMA Genome-F 9: Draft genome sequence of Annulohypoxylon stygium, Aspergillus mulundensis, Berkeleyomyces basicola (syn. Thielaviopsis basicola), Ceratocystis smalleyi, two Cercospora beticola strains, Coleophoma cylindrospora, Fusarium fracticaudum, Phialophora cf. hyalina, and Morchella septimelata.</title>
        <authorList>
            <person name="Wingfield B.D."/>
            <person name="Bills G.F."/>
            <person name="Dong Y."/>
            <person name="Huang W."/>
            <person name="Nel W.J."/>
            <person name="Swalarsk-Parry B.S."/>
            <person name="Vaghefi N."/>
            <person name="Wilken P.M."/>
            <person name="An Z."/>
            <person name="de Beer Z.W."/>
            <person name="De Vos L."/>
            <person name="Chen L."/>
            <person name="Duong T.A."/>
            <person name="Gao Y."/>
            <person name="Hammerbacher A."/>
            <person name="Kikkert J.R."/>
            <person name="Li Y."/>
            <person name="Li H."/>
            <person name="Li K."/>
            <person name="Li Q."/>
            <person name="Liu X."/>
            <person name="Ma X."/>
            <person name="Naidoo K."/>
            <person name="Pethybridge S.J."/>
            <person name="Sun J."/>
            <person name="Steenkamp E.T."/>
            <person name="van der Nest M.A."/>
            <person name="van Wyk S."/>
            <person name="Wingfield M.J."/>
            <person name="Xiong C."/>
            <person name="Yue Q."/>
            <person name="Zhang X."/>
        </authorList>
    </citation>
    <scope>NUCLEOTIDE SEQUENCE [LARGE SCALE GENOMIC DNA]</scope>
    <source>
        <strain evidence="2 3">BP6252</strain>
    </source>
</reference>
<dbReference type="STRING" id="1849047.A0A3D8RNB6"/>
<dbReference type="GO" id="GO:0006508">
    <property type="term" value="P:proteolysis"/>
    <property type="evidence" value="ECO:0007669"/>
    <property type="project" value="InterPro"/>
</dbReference>